<name>A0A1Y1XLZ8_9FUNG</name>
<dbReference type="OrthoDB" id="17798at2759"/>
<evidence type="ECO:0000313" key="2">
    <source>
        <dbReference type="EMBL" id="ORX86723.1"/>
    </source>
</evidence>
<keyword evidence="3" id="KW-1185">Reference proteome</keyword>
<gene>
    <name evidence="2" type="ORF">BCR32DRAFT_264752</name>
</gene>
<dbReference type="Proteomes" id="UP000193944">
    <property type="component" value="Unassembled WGS sequence"/>
</dbReference>
<dbReference type="EMBL" id="MCFG01000017">
    <property type="protein sequence ID" value="ORX86723.1"/>
    <property type="molecule type" value="Genomic_DNA"/>
</dbReference>
<dbReference type="STRING" id="1754192.A0A1Y1XLZ8"/>
<protein>
    <submittedName>
        <fullName evidence="2">Uncharacterized protein</fullName>
    </submittedName>
</protein>
<proteinExistence type="predicted"/>
<feature type="coiled-coil region" evidence="1">
    <location>
        <begin position="1352"/>
        <end position="1429"/>
    </location>
</feature>
<comment type="caution">
    <text evidence="2">The sequence shown here is derived from an EMBL/GenBank/DDBJ whole genome shotgun (WGS) entry which is preliminary data.</text>
</comment>
<keyword evidence="1" id="KW-0175">Coiled coil</keyword>
<reference evidence="2 3" key="2">
    <citation type="submission" date="2016-08" db="EMBL/GenBank/DDBJ databases">
        <title>Pervasive Adenine N6-methylation of Active Genes in Fungi.</title>
        <authorList>
            <consortium name="DOE Joint Genome Institute"/>
            <person name="Mondo S.J."/>
            <person name="Dannebaum R.O."/>
            <person name="Kuo R.C."/>
            <person name="Labutti K."/>
            <person name="Haridas S."/>
            <person name="Kuo A."/>
            <person name="Salamov A."/>
            <person name="Ahrendt S.R."/>
            <person name="Lipzen A."/>
            <person name="Sullivan W."/>
            <person name="Andreopoulos W.B."/>
            <person name="Clum A."/>
            <person name="Lindquist E."/>
            <person name="Daum C."/>
            <person name="Ramamoorthy G.K."/>
            <person name="Gryganskyi A."/>
            <person name="Culley D."/>
            <person name="Magnuson J.K."/>
            <person name="James T.Y."/>
            <person name="O'Malley M.A."/>
            <person name="Stajich J.E."/>
            <person name="Spatafora J.W."/>
            <person name="Visel A."/>
            <person name="Grigoriev I.V."/>
        </authorList>
    </citation>
    <scope>NUCLEOTIDE SEQUENCE [LARGE SCALE GENOMIC DNA]</scope>
    <source>
        <strain evidence="2 3">S4</strain>
    </source>
</reference>
<evidence type="ECO:0000256" key="1">
    <source>
        <dbReference type="SAM" id="Coils"/>
    </source>
</evidence>
<evidence type="ECO:0000313" key="3">
    <source>
        <dbReference type="Proteomes" id="UP000193944"/>
    </source>
</evidence>
<reference evidence="2 3" key="1">
    <citation type="submission" date="2016-08" db="EMBL/GenBank/DDBJ databases">
        <title>A Parts List for Fungal Cellulosomes Revealed by Comparative Genomics.</title>
        <authorList>
            <consortium name="DOE Joint Genome Institute"/>
            <person name="Haitjema C.H."/>
            <person name="Gilmore S.P."/>
            <person name="Henske J.K."/>
            <person name="Solomon K.V."/>
            <person name="De Groot R."/>
            <person name="Kuo A."/>
            <person name="Mondo S.J."/>
            <person name="Salamov A.A."/>
            <person name="Labutti K."/>
            <person name="Zhao Z."/>
            <person name="Chiniquy J."/>
            <person name="Barry K."/>
            <person name="Brewer H.M."/>
            <person name="Purvine S.O."/>
            <person name="Wright A.T."/>
            <person name="Boxma B."/>
            <person name="Van Alen T."/>
            <person name="Hackstein J.H."/>
            <person name="Baker S.E."/>
            <person name="Grigoriev I.V."/>
            <person name="O'Malley M.A."/>
        </authorList>
    </citation>
    <scope>NUCLEOTIDE SEQUENCE [LARGE SCALE GENOMIC DNA]</scope>
    <source>
        <strain evidence="2 3">S4</strain>
    </source>
</reference>
<organism evidence="2 3">
    <name type="scientific">Anaeromyces robustus</name>
    <dbReference type="NCBI Taxonomy" id="1754192"/>
    <lineage>
        <taxon>Eukaryota</taxon>
        <taxon>Fungi</taxon>
        <taxon>Fungi incertae sedis</taxon>
        <taxon>Chytridiomycota</taxon>
        <taxon>Chytridiomycota incertae sedis</taxon>
        <taxon>Neocallimastigomycetes</taxon>
        <taxon>Neocallimastigales</taxon>
        <taxon>Neocallimastigaceae</taxon>
        <taxon>Anaeromyces</taxon>
    </lineage>
</organism>
<sequence>MVHIFSSSNSFDLSCVEGHIINNICKNENEKIKDINLPVEGSFISEYSKLIDLVNKLQDKENNLSDNEIDNIYNEGKKLLKSLENKNNSKSLKTIAEEFELIYLSLKKNPNDVSWKHFKDSKINQLNLKYNHTKINETKILTEKKFASKLDPKLTNLEDVLQSTLNKYKNSSSRNLNNYFNYEAYGWLANHTDIDIDKIRCRYANILKNPDKDNNEKLLKLIIENNNKNNRNYRIVEIFEKLSLDQMKQLNKMDDKICNSSHYINSCLKKILPKNPREFNEENFKELDDFIKEISNSIYHNDLEYLYLYLKLKKDIIERKPYNEDDYISYLKIPYITLLQHSQKTLLRNRKNRSIPQNLSNESLSIDSNYMQEIEDDDSIIKIYLTYFFQKDENLDINYWKKYTTYINEFDLKKLFIEARLTKYPNELQILKKNFESFVDNTFLDKVELSFEKFTNPIKHNKKSEETVFRLLLKNINNLYVKEYEINTLAVCKENNEFEDSFYLNFDLSGLLPIKETTYSYNKNPLERWVEEFKFNYEQRCVYIIEFIGKSLACRAIVRNGDLRFIEKKEIYGQVIHIIDENNDFVTGDNYTVWYGNNAFKANEDGEFIIPYGSKRNSDYIILSDGKFAKKYDFYHQAEEYSCQASFILNNESITIGNKATLIVRVSPKLLNEIPVPCELIENAELNIKIESIDDISIDKSFTDVKFKNNNEATFEFTVPENAVSIEASLKGSIKISSQSGNKKYDIDQKKIFKFNSVDGTSEILDIQLKKNNDGYYLIAHGKNGERISNYVVELKMDNLFLYSPIEATLQTDENGIIELGKLPFIKLLRCNINKYEKSWNLISKQFDLPHLITIEEGEEINIAYPYDVTELQKYPNLWGLYSISLIDRISVVNDLSDTINFDTNNNIINIKNLKVGCYEMQLDFPYQNTTIRIVVGSKEKSQHITKLIVGPDDNLYYKLNNKEESIPLQVNTTVDDNNLNIQLCCNDPSTLRAHIILSNFYPNSSYYNDFFFDTSFPISEKFFADTEYLYNEDIEISKEKMYIQTRKLNKNLIGNMLRKPTTILVPLETKKATEEKQDAFDGGLVSNSYGTSDHARLYKNAMAKCAVGGMANYNYGTSGDDGIYSFNYNFLSHPGKFICNLIPNENGIISIPLSSINEDYSYMEIIAISSSGSISKTIDSRPLTSMTQNVTDVSMNSKLNKDKYYTEKREIATVATGESLEILASSGTRITTIESIAKVLSLASIINPSLSSDINEFLPILSKWKSFNFKEKSQKYSTHICNEFNIFIYFKDREFFNQVIMPFIKSKLVKCFIDKWLLNEDLIGYIEDSKKFSSLNDFELILLYHSFKDQEAIAEKLKNNLTHKIERMEKNIKSKTNEIKKIFDTIIEYGKELNNEDYEEDGSEDEDNNAIEEEVAVEEEEVEEEEEDYDEDVGFELDEVAPGGGRRSFFRSAPGAGLSRNGPLKMMRRQPMVMEAAAAPPPPMMAPGATAMALGAAPMSLSRNMMLEPKLMGVKMQSNSIKKLDSIKKKVQNEGAMFYEEIEKTTIWCETGNWKSSISDKVNIEMNPFWKDVFENSNTNKEGQVLSKNFIYILKKSFTELIFACALMDLPLSSKENQEITLNSQTYKINTKSNIVILYKQLMETEFQKNDTIICLRSYFDPEKEKLMKNDDDDENKNKANPNDFEPGKVYGCEIIITNVSVSTKFLDVLYQIPNGAICVNSSKKTSIERVKLNKYSSTNIQYYFYFPSVGQYTHIPVYVSYKEKYVIATSPETIINVSIKNNEDIVYNSWVDISSFGKNEDVLRWLKNDPSSIKQLNQVYWRLKDKSFFENVIEFYKMNCEYDSTLWSYGLYHDNIDISIEYLLNTPKYLNNYEFIYLTCQKIIIDKIESKEFTLLDYYPLINKRVHKLSEENGSKMISNKEFSDYYDDLLIYLFHKPINNYTSRDYLQFICCLLLQDRIADAIIIFKIFEEKFMNNNIPNSNSINGLIQRDYIASYLDFYDENYIDKHQDKKLKIARERSMKYDNYPIKNWNNMFSEIIQSIKYLDDKGKAVSTEDIEDKENRTLKMNNIIDNTPTLTMSIVHDTLNIKYRNLTQCKICYYPVDIEMQFSVQPFIISENKNNQKNEKKSNVTFTMPKDSELIELPEGKESIEIPLNKNYIHQHTIVEVQGGDDYFIKQKCIYQPSKLSIQMNENLGILRVFKPNPDTNNNNKPFVIAPGVYVKVYSKDKSDKVSFWKDGYTDLLGRFDYVTVSSNSNILNVKKFSILVLFNDTMGEIKEVNPPKM</sequence>
<accession>A0A1Y1XLZ8</accession>